<evidence type="ECO:0000256" key="1">
    <source>
        <dbReference type="SAM" id="Phobius"/>
    </source>
</evidence>
<dbReference type="InterPro" id="IPR036691">
    <property type="entry name" value="Endo/exonu/phosph_ase_sf"/>
</dbReference>
<dbReference type="InterPro" id="IPR005135">
    <property type="entry name" value="Endo/exonuclease/phosphatase"/>
</dbReference>
<keyword evidence="4" id="KW-1185">Reference proteome</keyword>
<name>A0A6C2UA99_PONDE</name>
<keyword evidence="1" id="KW-0812">Transmembrane</keyword>
<dbReference type="AlphaFoldDB" id="A0A6C2UA99"/>
<evidence type="ECO:0000313" key="4">
    <source>
        <dbReference type="Proteomes" id="UP000366872"/>
    </source>
</evidence>
<feature type="transmembrane region" description="Helical" evidence="1">
    <location>
        <begin position="41"/>
        <end position="58"/>
    </location>
</feature>
<dbReference type="SUPFAM" id="SSF56219">
    <property type="entry name" value="DNase I-like"/>
    <property type="match status" value="1"/>
</dbReference>
<dbReference type="Proteomes" id="UP000366872">
    <property type="component" value="Unassembled WGS sequence"/>
</dbReference>
<gene>
    <name evidence="3" type="ORF">PDESU_05626</name>
</gene>
<dbReference type="Gene3D" id="3.60.10.10">
    <property type="entry name" value="Endonuclease/exonuclease/phosphatase"/>
    <property type="match status" value="1"/>
</dbReference>
<proteinExistence type="predicted"/>
<protein>
    <recommendedName>
        <fullName evidence="2">Endonuclease/exonuclease/phosphatase domain-containing protein</fullName>
    </recommendedName>
</protein>
<dbReference type="RefSeq" id="WP_168442644.1">
    <property type="nucleotide sequence ID" value="NZ_CAAHFG010000004.1"/>
</dbReference>
<keyword evidence="1" id="KW-0472">Membrane</keyword>
<reference evidence="3 4" key="1">
    <citation type="submission" date="2019-04" db="EMBL/GenBank/DDBJ databases">
        <authorList>
            <person name="Van Vliet M D."/>
        </authorList>
    </citation>
    <scope>NUCLEOTIDE SEQUENCE [LARGE SCALE GENOMIC DNA]</scope>
    <source>
        <strain evidence="3 4">F1</strain>
    </source>
</reference>
<feature type="transmembrane region" description="Helical" evidence="1">
    <location>
        <begin position="12"/>
        <end position="35"/>
    </location>
</feature>
<feature type="domain" description="Endonuclease/exonuclease/phosphatase" evidence="2">
    <location>
        <begin position="101"/>
        <end position="301"/>
    </location>
</feature>
<evidence type="ECO:0000313" key="3">
    <source>
        <dbReference type="EMBL" id="VGO17032.1"/>
    </source>
</evidence>
<organism evidence="3 4">
    <name type="scientific">Pontiella desulfatans</name>
    <dbReference type="NCBI Taxonomy" id="2750659"/>
    <lineage>
        <taxon>Bacteria</taxon>
        <taxon>Pseudomonadati</taxon>
        <taxon>Kiritimatiellota</taxon>
        <taxon>Kiritimatiellia</taxon>
        <taxon>Kiritimatiellales</taxon>
        <taxon>Pontiellaceae</taxon>
        <taxon>Pontiella</taxon>
    </lineage>
</organism>
<accession>A0A6C2UA99</accession>
<dbReference type="GO" id="GO:0003824">
    <property type="term" value="F:catalytic activity"/>
    <property type="evidence" value="ECO:0007669"/>
    <property type="project" value="InterPro"/>
</dbReference>
<dbReference type="EMBL" id="CAAHFG010000004">
    <property type="protein sequence ID" value="VGO17032.1"/>
    <property type="molecule type" value="Genomic_DNA"/>
</dbReference>
<dbReference type="Pfam" id="PF03372">
    <property type="entry name" value="Exo_endo_phos"/>
    <property type="match status" value="1"/>
</dbReference>
<feature type="transmembrane region" description="Helical" evidence="1">
    <location>
        <begin position="65"/>
        <end position="84"/>
    </location>
</feature>
<sequence>MKKTRIGLFGALDFLAISLGIATLLGLLGRFVWFFDLFSHFRVQYMQLCLPLVGIALWKRMNQRAVAIILLALLNYAFVLPLYFGKPDPGTGKPIRAMLMNLNAGNGNTEQVLGAIREANPDLLLLEEVTPKWAAELAVLDSDYAYRIAEPQEGCFGIMMISKYPLEHATVVEIGTAGVPTIIAEGHFPQGTVSIIGTHPLPPIGATYSSHRNSQLADLPYVAQKQKHPVLLLGDLNVTPFSYWFRRVTEMGLKNSMKGFGFQPTWPANNRFLRIPLDHVLHSPEITIHNRMVGGDVGSDHFPVMVDFSVSN</sequence>
<evidence type="ECO:0000259" key="2">
    <source>
        <dbReference type="Pfam" id="PF03372"/>
    </source>
</evidence>
<keyword evidence="1" id="KW-1133">Transmembrane helix</keyword>